<comment type="caution">
    <text evidence="10">The sequence shown here is derived from an EMBL/GenBank/DDBJ whole genome shotgun (WGS) entry which is preliminary data.</text>
</comment>
<evidence type="ECO:0000256" key="2">
    <source>
        <dbReference type="ARBA" id="ARBA00022679"/>
    </source>
</evidence>
<keyword evidence="2 7" id="KW-0808">Transferase</keyword>
<keyword evidence="3 7" id="KW-0812">Transmembrane</keyword>
<evidence type="ECO:0000256" key="4">
    <source>
        <dbReference type="ARBA" id="ARBA00022989"/>
    </source>
</evidence>
<evidence type="ECO:0000313" key="10">
    <source>
        <dbReference type="EMBL" id="CAK0892555.1"/>
    </source>
</evidence>
<feature type="compositionally biased region" description="Basic and acidic residues" evidence="8">
    <location>
        <begin position="96"/>
        <end position="106"/>
    </location>
</feature>
<keyword evidence="5 7" id="KW-0472">Membrane</keyword>
<keyword evidence="6 7" id="KW-0012">Acyltransferase</keyword>
<comment type="catalytic activity">
    <reaction evidence="7">
        <text>L-cysteinyl-[protein] + hexadecanoyl-CoA = S-hexadecanoyl-L-cysteinyl-[protein] + CoA</text>
        <dbReference type="Rhea" id="RHEA:36683"/>
        <dbReference type="Rhea" id="RHEA-COMP:10131"/>
        <dbReference type="Rhea" id="RHEA-COMP:11032"/>
        <dbReference type="ChEBI" id="CHEBI:29950"/>
        <dbReference type="ChEBI" id="CHEBI:57287"/>
        <dbReference type="ChEBI" id="CHEBI:57379"/>
        <dbReference type="ChEBI" id="CHEBI:74151"/>
        <dbReference type="EC" id="2.3.1.225"/>
    </reaction>
</comment>
<feature type="transmembrane region" description="Helical" evidence="7">
    <location>
        <begin position="239"/>
        <end position="259"/>
    </location>
</feature>
<accession>A0ABN9X054</accession>
<gene>
    <name evidence="10" type="ORF">PCOR1329_LOCUS72180</name>
</gene>
<keyword evidence="4 7" id="KW-1133">Transmembrane helix</keyword>
<feature type="transmembrane region" description="Helical" evidence="7">
    <location>
        <begin position="197"/>
        <end position="219"/>
    </location>
</feature>
<evidence type="ECO:0000259" key="9">
    <source>
        <dbReference type="Pfam" id="PF01529"/>
    </source>
</evidence>
<dbReference type="Pfam" id="PF01529">
    <property type="entry name" value="DHHC"/>
    <property type="match status" value="1"/>
</dbReference>
<comment type="subcellular location">
    <subcellularLocation>
        <location evidence="1">Membrane</location>
        <topology evidence="1">Multi-pass membrane protein</topology>
    </subcellularLocation>
</comment>
<feature type="compositionally biased region" description="Low complexity" evidence="8">
    <location>
        <begin position="1"/>
        <end position="32"/>
    </location>
</feature>
<evidence type="ECO:0000256" key="1">
    <source>
        <dbReference type="ARBA" id="ARBA00004141"/>
    </source>
</evidence>
<dbReference type="EMBL" id="CAUYUJ010019627">
    <property type="protein sequence ID" value="CAK0892555.1"/>
    <property type="molecule type" value="Genomic_DNA"/>
</dbReference>
<comment type="domain">
    <text evidence="7">The DHHC domain is required for palmitoyltransferase activity.</text>
</comment>
<dbReference type="PANTHER" id="PTHR22883">
    <property type="entry name" value="ZINC FINGER DHHC DOMAIN CONTAINING PROTEIN"/>
    <property type="match status" value="1"/>
</dbReference>
<dbReference type="EC" id="2.3.1.225" evidence="7"/>
<feature type="compositionally biased region" description="Low complexity" evidence="8">
    <location>
        <begin position="69"/>
        <end position="84"/>
    </location>
</feature>
<feature type="region of interest" description="Disordered" evidence="8">
    <location>
        <begin position="1"/>
        <end position="146"/>
    </location>
</feature>
<comment type="similarity">
    <text evidence="7">Belongs to the DHHC palmitoyltransferase family.</text>
</comment>
<keyword evidence="11" id="KW-1185">Reference proteome</keyword>
<dbReference type="InterPro" id="IPR001594">
    <property type="entry name" value="Palmitoyltrfase_DHHC"/>
</dbReference>
<proteinExistence type="inferred from homology"/>
<evidence type="ECO:0000256" key="7">
    <source>
        <dbReference type="RuleBase" id="RU079119"/>
    </source>
</evidence>
<evidence type="ECO:0000256" key="5">
    <source>
        <dbReference type="ARBA" id="ARBA00023136"/>
    </source>
</evidence>
<name>A0ABN9X054_9DINO</name>
<dbReference type="PROSITE" id="PS50216">
    <property type="entry name" value="DHHC"/>
    <property type="match status" value="1"/>
</dbReference>
<feature type="domain" description="Palmitoyltransferase DHHC" evidence="9">
    <location>
        <begin position="308"/>
        <end position="372"/>
    </location>
</feature>
<protein>
    <recommendedName>
        <fullName evidence="7">Palmitoyltransferase</fullName>
        <ecNumber evidence="7">2.3.1.225</ecNumber>
    </recommendedName>
</protein>
<reference evidence="10" key="1">
    <citation type="submission" date="2023-10" db="EMBL/GenBank/DDBJ databases">
        <authorList>
            <person name="Chen Y."/>
            <person name="Shah S."/>
            <person name="Dougan E. K."/>
            <person name="Thang M."/>
            <person name="Chan C."/>
        </authorList>
    </citation>
    <scope>NUCLEOTIDE SEQUENCE [LARGE SCALE GENOMIC DNA]</scope>
</reference>
<evidence type="ECO:0000256" key="6">
    <source>
        <dbReference type="ARBA" id="ARBA00023315"/>
    </source>
</evidence>
<evidence type="ECO:0000313" key="11">
    <source>
        <dbReference type="Proteomes" id="UP001189429"/>
    </source>
</evidence>
<feature type="transmembrane region" description="Helical" evidence="7">
    <location>
        <begin position="354"/>
        <end position="374"/>
    </location>
</feature>
<organism evidence="10 11">
    <name type="scientific">Prorocentrum cordatum</name>
    <dbReference type="NCBI Taxonomy" id="2364126"/>
    <lineage>
        <taxon>Eukaryota</taxon>
        <taxon>Sar</taxon>
        <taxon>Alveolata</taxon>
        <taxon>Dinophyceae</taxon>
        <taxon>Prorocentrales</taxon>
        <taxon>Prorocentraceae</taxon>
        <taxon>Prorocentrum</taxon>
    </lineage>
</organism>
<dbReference type="Proteomes" id="UP001189429">
    <property type="component" value="Unassembled WGS sequence"/>
</dbReference>
<sequence>MARPLPAVAGAAEAAEAPSQGPAPESAEAPAAAEEEEAPPMGPAPGLSEPPVAAEAWAPPPGPAPGLPEPLAAWEAAAPAELPGTPREGGPAGAAEEPRPGDEGHAPEQACGCDAQRSPEDSAAGGITSFGDRRGRAGGSVVRERRRQVELVPEGATWSTTMAAVDAEDPAGSPTRIPIAELPPLPDRGSGYWQEPWLGVCVVSLMCVALVSIVTGVALSRLSLASEAGKEALIVTKAMLALIWVEALVAVLSTLYIVFGGAGVIQRSPDTCYPIPREVLDQLRGRGDTQLLHNNIKSDGQPALPDGTYCVRCLVWRPTSGIVHHCSVCQRCVTGFDHHCGVFGRCIVEGNMKCFKATISMAVAGFITVLVTVASGDEFGLFAR</sequence>
<evidence type="ECO:0000256" key="3">
    <source>
        <dbReference type="ARBA" id="ARBA00022692"/>
    </source>
</evidence>
<evidence type="ECO:0000256" key="8">
    <source>
        <dbReference type="SAM" id="MobiDB-lite"/>
    </source>
</evidence>
<dbReference type="InterPro" id="IPR039859">
    <property type="entry name" value="PFA4/ZDH16/20/ERF2-like"/>
</dbReference>
<feature type="compositionally biased region" description="Low complexity" evidence="8">
    <location>
        <begin position="44"/>
        <end position="57"/>
    </location>
</feature>
<feature type="compositionally biased region" description="Pro residues" evidence="8">
    <location>
        <begin position="58"/>
        <end position="68"/>
    </location>
</feature>